<feature type="compositionally biased region" description="Basic and acidic residues" evidence="1">
    <location>
        <begin position="353"/>
        <end position="379"/>
    </location>
</feature>
<dbReference type="OrthoDB" id="10251709at2759"/>
<dbReference type="EMBL" id="ACGJ01000922">
    <property type="protein sequence ID" value="EET02016.1"/>
    <property type="molecule type" value="Genomic_DNA"/>
</dbReference>
<evidence type="ECO:0000313" key="2">
    <source>
        <dbReference type="EMBL" id="EET02016.1"/>
    </source>
</evidence>
<dbReference type="AlphaFoldDB" id="C6LPQ6"/>
<comment type="caution">
    <text evidence="2">The sequence shown here is derived from an EMBL/GenBank/DDBJ whole genome shotgun (WGS) entry which is preliminary data.</text>
</comment>
<organism evidence="2 3">
    <name type="scientific">Giardia intestinalis (strain ATCC 50581 / GS clone H7)</name>
    <name type="common">Giardia lamblia</name>
    <dbReference type="NCBI Taxonomy" id="598745"/>
    <lineage>
        <taxon>Eukaryota</taxon>
        <taxon>Metamonada</taxon>
        <taxon>Diplomonadida</taxon>
        <taxon>Hexamitidae</taxon>
        <taxon>Giardiinae</taxon>
        <taxon>Giardia</taxon>
    </lineage>
</organism>
<reference evidence="2 3" key="1">
    <citation type="journal article" date="2009" name="PLoS Pathog.">
        <title>Draft genome sequencing of giardia intestinalis assemblage B isolate GS: is human giardiasis caused by two different species?</title>
        <authorList>
            <person name="Franzen O."/>
            <person name="Jerlstrom-Hultqvist J."/>
            <person name="Castro E."/>
            <person name="Sherwood E."/>
            <person name="Ankarklev J."/>
            <person name="Reiner D.S."/>
            <person name="Palm D."/>
            <person name="Andersson J.O."/>
            <person name="Andersson B."/>
            <person name="Svard S.G."/>
        </authorList>
    </citation>
    <scope>NUCLEOTIDE SEQUENCE [LARGE SCALE GENOMIC DNA]</scope>
    <source>
        <strain evidence="3">ATCC 50581 / GS clone H7</strain>
    </source>
</reference>
<feature type="region of interest" description="Disordered" evidence="1">
    <location>
        <begin position="458"/>
        <end position="487"/>
    </location>
</feature>
<proteinExistence type="predicted"/>
<sequence>MSMETSCFSIPTSTTVIQPEKPIISTVNASTPRAEYSIPTQIWLADQLTKLSPTRSGPADDLLEPVGVPLKTKVPFLQDDDLKTRVIQEAVQAEKDRRDSMMLKARGRFAQIVHDNSTESRPKSAIFLAPERSATQHSKLTINEPVNNSELHRPPSLDYVKSRTVSSKLDKHISDYPEYKEAMTNQRQQRRTNKKAPPLSQKSTRAESPGSVDEILAKAAPHLLANKRFKPQHQLVETYVDSLSQTPLQNYKSIGTRDTRPSSCFLSSERDRYVPSLAYRQNKTESELKAPRLMAEKASSSKRTASAARCSSANLEMREGQNEDNNDPIKVPVGPATKPTHRMKLARDELDDGAVHAEHSAPDRLIKERDKARPDKEQANRTVGTRSIASRSIANHAYKRSERSISPWKDWRIKNSLSVRQPEIVADLPMDDDVDAPQKQKDSLRTVIKQKNKIDERLNDQNRKLKRSTSGAPESLPDDPASVDAQYGTKNIDSKVIKAKLEEKYGQKRFKNNMSAESSRIDIIKENTNAIKGTQSIDRKLVAQLRQEHVRKLGAGRNSSELKYSPNRRAQSIIAKAKQSAFCLEDEESSTAYTDGNTQSPSSRRGTSLPPDEHHRISSRTGTAERLRDRIPVHDRIKYRNSAYIPDYSKTPGRDQSPGHRHLCNVSPIEAPLSAPAKARTSYGKRGAPTSPRYHDMQGLLYTPAGLPVPKSLVCMLSDNILGNIKEIPASTITADVEGAQTLLVAREHTDYTGVRRFSAQKPVSVNDLQPSPGRNHVPMSQQSPRSRPITQSGMRYDSKRAAEPFQPVIDNFDFMPNADATIEESNLERKRYDMIHPTLTLASKMPKTGREVVPGKMAAYMLTNLNVPTSTMITKTGETLAGAELYRPVISTSHFDYTEQLDVRDAGAYVKPRVKVPRIMPNKFEGSNMEAGRLGLGLKIGLLDEDYMQSSKFYDKTHIDDCFKSVTSSPCFSLQTTRPEFAKQGYDVTYKVNYSAVEPRVTTSPSMARQQRRFK</sequence>
<dbReference type="OMA" id="YDKTHID"/>
<protein>
    <submittedName>
        <fullName evidence="2">Uncharacterized protein</fullName>
    </submittedName>
</protein>
<gene>
    <name evidence="2" type="ORF">GL50581_724</name>
</gene>
<accession>C6LPQ6</accession>
<feature type="region of interest" description="Disordered" evidence="1">
    <location>
        <begin position="353"/>
        <end position="388"/>
    </location>
</feature>
<feature type="compositionally biased region" description="Polar residues" evidence="1">
    <location>
        <begin position="590"/>
        <end position="606"/>
    </location>
</feature>
<name>C6LPQ6_GIAIB</name>
<evidence type="ECO:0000256" key="1">
    <source>
        <dbReference type="SAM" id="MobiDB-lite"/>
    </source>
</evidence>
<feature type="compositionally biased region" description="Polar residues" evidence="1">
    <location>
        <begin position="779"/>
        <end position="794"/>
    </location>
</feature>
<feature type="region of interest" description="Disordered" evidence="1">
    <location>
        <begin position="177"/>
        <end position="210"/>
    </location>
</feature>
<feature type="compositionally biased region" description="Low complexity" evidence="1">
    <location>
        <begin position="296"/>
        <end position="313"/>
    </location>
</feature>
<dbReference type="Proteomes" id="UP000002488">
    <property type="component" value="Unassembled WGS sequence"/>
</dbReference>
<evidence type="ECO:0000313" key="3">
    <source>
        <dbReference type="Proteomes" id="UP000002488"/>
    </source>
</evidence>
<feature type="region of interest" description="Disordered" evidence="1">
    <location>
        <begin position="288"/>
        <end position="339"/>
    </location>
</feature>
<feature type="region of interest" description="Disordered" evidence="1">
    <location>
        <begin position="762"/>
        <end position="797"/>
    </location>
</feature>
<feature type="region of interest" description="Disordered" evidence="1">
    <location>
        <begin position="587"/>
        <end position="626"/>
    </location>
</feature>
<dbReference type="VEuPathDB" id="GiardiaDB:GL50581_724"/>